<accession>A0A8J2JIS5</accession>
<dbReference type="AlphaFoldDB" id="A0A8J2JIS5"/>
<feature type="signal peptide" evidence="1">
    <location>
        <begin position="1"/>
        <end position="18"/>
    </location>
</feature>
<dbReference type="Proteomes" id="UP000708208">
    <property type="component" value="Unassembled WGS sequence"/>
</dbReference>
<dbReference type="PANTHER" id="PTHR23324:SF83">
    <property type="entry name" value="SEC14-LIKE PROTEIN 2"/>
    <property type="match status" value="1"/>
</dbReference>
<feature type="chain" id="PRO_5035204406" description="CRAL-TRIO domain-containing protein" evidence="1">
    <location>
        <begin position="19"/>
        <end position="260"/>
    </location>
</feature>
<dbReference type="GO" id="GO:0005737">
    <property type="term" value="C:cytoplasm"/>
    <property type="evidence" value="ECO:0007669"/>
    <property type="project" value="TreeGrafter"/>
</dbReference>
<dbReference type="PANTHER" id="PTHR23324">
    <property type="entry name" value="SEC14 RELATED PROTEIN"/>
    <property type="match status" value="1"/>
</dbReference>
<gene>
    <name evidence="3" type="ORF">AFUS01_LOCUS4473</name>
</gene>
<evidence type="ECO:0000313" key="4">
    <source>
        <dbReference type="Proteomes" id="UP000708208"/>
    </source>
</evidence>
<organism evidence="3 4">
    <name type="scientific">Allacma fusca</name>
    <dbReference type="NCBI Taxonomy" id="39272"/>
    <lineage>
        <taxon>Eukaryota</taxon>
        <taxon>Metazoa</taxon>
        <taxon>Ecdysozoa</taxon>
        <taxon>Arthropoda</taxon>
        <taxon>Hexapoda</taxon>
        <taxon>Collembola</taxon>
        <taxon>Symphypleona</taxon>
        <taxon>Sminthuridae</taxon>
        <taxon>Allacma</taxon>
    </lineage>
</organism>
<sequence length="260" mass="29736">MVLVSIFPLLIILHLVLGQRDNSDNILANPQISTSDNEKLSMELYAKAHSYLSLSRAFKNYTLEDTISLVNQVSSWKAPQELQEKFPYYHAGYDEYDRPVWIAEVGKFDIPRQIRKGPEMANNITQYLFQAVLRIGESVLAKDTPTKEVREIFGILDWEGFEFAQILHIPTVRFALNLLQTYYDFLDLGLGHAVMINTNHVTKVLFETIQPALGESFRKIEFFKSDKAEWMAALQKLLPSNAIPPWYGGSSDFKPVQVFG</sequence>
<name>A0A8J2JIS5_9HEXA</name>
<keyword evidence="1" id="KW-0732">Signal</keyword>
<evidence type="ECO:0000313" key="3">
    <source>
        <dbReference type="EMBL" id="CAG7703144.1"/>
    </source>
</evidence>
<comment type="caution">
    <text evidence="3">The sequence shown here is derived from an EMBL/GenBank/DDBJ whole genome shotgun (WGS) entry which is preliminary data.</text>
</comment>
<dbReference type="EMBL" id="CAJVCH010027850">
    <property type="protein sequence ID" value="CAG7703144.1"/>
    <property type="molecule type" value="Genomic_DNA"/>
</dbReference>
<dbReference type="CDD" id="cd00170">
    <property type="entry name" value="SEC14"/>
    <property type="match status" value="1"/>
</dbReference>
<reference evidence="3" key="1">
    <citation type="submission" date="2021-06" db="EMBL/GenBank/DDBJ databases">
        <authorList>
            <person name="Hodson N. C."/>
            <person name="Mongue J. A."/>
            <person name="Jaron S. K."/>
        </authorList>
    </citation>
    <scope>NUCLEOTIDE SEQUENCE</scope>
</reference>
<proteinExistence type="predicted"/>
<evidence type="ECO:0000259" key="2">
    <source>
        <dbReference type="PROSITE" id="PS50191"/>
    </source>
</evidence>
<dbReference type="InterPro" id="IPR001251">
    <property type="entry name" value="CRAL-TRIO_dom"/>
</dbReference>
<evidence type="ECO:0000256" key="1">
    <source>
        <dbReference type="SAM" id="SignalP"/>
    </source>
</evidence>
<dbReference type="PROSITE" id="PS50191">
    <property type="entry name" value="CRAL_TRIO"/>
    <property type="match status" value="1"/>
</dbReference>
<protein>
    <recommendedName>
        <fullName evidence="2">CRAL-TRIO domain-containing protein</fullName>
    </recommendedName>
</protein>
<keyword evidence="4" id="KW-1185">Reference proteome</keyword>
<dbReference type="InterPro" id="IPR051064">
    <property type="entry name" value="SEC14/CRAL-TRIO_domain"/>
</dbReference>
<dbReference type="Pfam" id="PF00650">
    <property type="entry name" value="CRAL_TRIO"/>
    <property type="match status" value="1"/>
</dbReference>
<feature type="domain" description="CRAL-TRIO" evidence="2">
    <location>
        <begin position="78"/>
        <end position="255"/>
    </location>
</feature>